<proteinExistence type="predicted"/>
<accession>A0AAD9IP01</accession>
<feature type="region of interest" description="Disordered" evidence="1">
    <location>
        <begin position="98"/>
        <end position="138"/>
    </location>
</feature>
<reference evidence="2" key="1">
    <citation type="submission" date="2021-01" db="EMBL/GenBank/DDBJ databases">
        <authorList>
            <person name="Eckstrom K.M.E."/>
        </authorList>
    </citation>
    <scope>NUCLEOTIDE SEQUENCE</scope>
    <source>
        <strain evidence="2">UVCC 0001</strain>
    </source>
</reference>
<keyword evidence="3" id="KW-1185">Reference proteome</keyword>
<dbReference type="PANTHER" id="PTHR31033:SF18">
    <property type="entry name" value="OS06G0115800 PROTEIN"/>
    <property type="match status" value="1"/>
</dbReference>
<dbReference type="PANTHER" id="PTHR31033">
    <property type="entry name" value="PROTEIN, PUTATIVE-RELATED"/>
    <property type="match status" value="1"/>
</dbReference>
<evidence type="ECO:0000256" key="1">
    <source>
        <dbReference type="SAM" id="MobiDB-lite"/>
    </source>
</evidence>
<sequence length="317" mass="33349">MRLAVNPFKPVVESGLSSPLFPEDAMSFESAYSMFHGAQGVLPLGTARESKCLIEEPRSVAQVDAVCAKPNAVCLPLAAMSFSNNFGKPNFFQRLRSGAKKQGKGGEGEGSGARRSPVAAGIKGRAQNPRMSAGGRRPLGGPLGALGPLAALLPTTSAGHLRCPTAVVRMRGFVSSLTAVRGLRPHALPVRGAALMAVAMLGNIPAGMVREHCRKFSPAWFVAVHIAVPFVAMLRKAVFLPQWALALTIAGSMAGQVAGSRFERARVAGTLPRLETLGRLILPPPDEEEEQQQGAWPAFAAVSPSQQRLPAPVAVRA</sequence>
<dbReference type="Proteomes" id="UP001255856">
    <property type="component" value="Unassembled WGS sequence"/>
</dbReference>
<gene>
    <name evidence="2" type="ORF">QBZ16_000378</name>
</gene>
<evidence type="ECO:0000313" key="2">
    <source>
        <dbReference type="EMBL" id="KAK2080525.1"/>
    </source>
</evidence>
<dbReference type="AlphaFoldDB" id="A0AAD9IP01"/>
<dbReference type="EMBL" id="JASFZW010000001">
    <property type="protein sequence ID" value="KAK2080525.1"/>
    <property type="molecule type" value="Genomic_DNA"/>
</dbReference>
<organism evidence="2 3">
    <name type="scientific">Prototheca wickerhamii</name>
    <dbReference type="NCBI Taxonomy" id="3111"/>
    <lineage>
        <taxon>Eukaryota</taxon>
        <taxon>Viridiplantae</taxon>
        <taxon>Chlorophyta</taxon>
        <taxon>core chlorophytes</taxon>
        <taxon>Trebouxiophyceae</taxon>
        <taxon>Chlorellales</taxon>
        <taxon>Chlorellaceae</taxon>
        <taxon>Prototheca</taxon>
    </lineage>
</organism>
<evidence type="ECO:0000313" key="3">
    <source>
        <dbReference type="Proteomes" id="UP001255856"/>
    </source>
</evidence>
<protein>
    <submittedName>
        <fullName evidence="2">Uncharacterized protein</fullName>
    </submittedName>
</protein>
<comment type="caution">
    <text evidence="2">The sequence shown here is derived from an EMBL/GenBank/DDBJ whole genome shotgun (WGS) entry which is preliminary data.</text>
</comment>
<name>A0AAD9IP01_PROWI</name>